<proteinExistence type="predicted"/>
<feature type="compositionally biased region" description="Low complexity" evidence="1">
    <location>
        <begin position="470"/>
        <end position="480"/>
    </location>
</feature>
<organism evidence="2 3">
    <name type="scientific">Gymnopilus dilepis</name>
    <dbReference type="NCBI Taxonomy" id="231916"/>
    <lineage>
        <taxon>Eukaryota</taxon>
        <taxon>Fungi</taxon>
        <taxon>Dikarya</taxon>
        <taxon>Basidiomycota</taxon>
        <taxon>Agaricomycotina</taxon>
        <taxon>Agaricomycetes</taxon>
        <taxon>Agaricomycetidae</taxon>
        <taxon>Agaricales</taxon>
        <taxon>Agaricineae</taxon>
        <taxon>Hymenogastraceae</taxon>
        <taxon>Gymnopilus</taxon>
    </lineage>
</organism>
<gene>
    <name evidence="2" type="ORF">CVT26_000691</name>
</gene>
<dbReference type="InParanoid" id="A0A409W7N5"/>
<accession>A0A409W7N5</accession>
<feature type="compositionally biased region" description="Basic residues" evidence="1">
    <location>
        <begin position="13"/>
        <end position="24"/>
    </location>
</feature>
<feature type="compositionally biased region" description="Acidic residues" evidence="1">
    <location>
        <begin position="67"/>
        <end position="82"/>
    </location>
</feature>
<keyword evidence="3" id="KW-1185">Reference proteome</keyword>
<feature type="compositionally biased region" description="Basic and acidic residues" evidence="1">
    <location>
        <begin position="102"/>
        <end position="112"/>
    </location>
</feature>
<evidence type="ECO:0000313" key="2">
    <source>
        <dbReference type="EMBL" id="PPQ74373.1"/>
    </source>
</evidence>
<feature type="compositionally biased region" description="Polar residues" evidence="1">
    <location>
        <begin position="391"/>
        <end position="414"/>
    </location>
</feature>
<feature type="compositionally biased region" description="Basic residues" evidence="1">
    <location>
        <begin position="86"/>
        <end position="101"/>
    </location>
</feature>
<feature type="compositionally biased region" description="Polar residues" evidence="1">
    <location>
        <begin position="312"/>
        <end position="331"/>
    </location>
</feature>
<feature type="region of interest" description="Disordered" evidence="1">
    <location>
        <begin position="451"/>
        <end position="512"/>
    </location>
</feature>
<comment type="caution">
    <text evidence="2">The sequence shown here is derived from an EMBL/GenBank/DDBJ whole genome shotgun (WGS) entry which is preliminary data.</text>
</comment>
<feature type="region of interest" description="Disordered" evidence="1">
    <location>
        <begin position="308"/>
        <end position="331"/>
    </location>
</feature>
<reference evidence="2 3" key="1">
    <citation type="journal article" date="2018" name="Evol. Lett.">
        <title>Horizontal gene cluster transfer increased hallucinogenic mushroom diversity.</title>
        <authorList>
            <person name="Reynolds H.T."/>
            <person name="Vijayakumar V."/>
            <person name="Gluck-Thaler E."/>
            <person name="Korotkin H.B."/>
            <person name="Matheny P.B."/>
            <person name="Slot J.C."/>
        </authorList>
    </citation>
    <scope>NUCLEOTIDE SEQUENCE [LARGE SCALE GENOMIC DNA]</scope>
    <source>
        <strain evidence="2 3">SRW20</strain>
    </source>
</reference>
<feature type="compositionally biased region" description="Polar residues" evidence="1">
    <location>
        <begin position="490"/>
        <end position="504"/>
    </location>
</feature>
<feature type="compositionally biased region" description="Basic and acidic residues" evidence="1">
    <location>
        <begin position="180"/>
        <end position="189"/>
    </location>
</feature>
<dbReference type="AlphaFoldDB" id="A0A409W7N5"/>
<name>A0A409W7N5_9AGAR</name>
<dbReference type="EMBL" id="NHYE01005345">
    <property type="protein sequence ID" value="PPQ74373.1"/>
    <property type="molecule type" value="Genomic_DNA"/>
</dbReference>
<protein>
    <submittedName>
        <fullName evidence="2">Uncharacterized protein</fullName>
    </submittedName>
</protein>
<dbReference type="Proteomes" id="UP000284706">
    <property type="component" value="Unassembled WGS sequence"/>
</dbReference>
<feature type="compositionally biased region" description="Polar residues" evidence="1">
    <location>
        <begin position="113"/>
        <end position="123"/>
    </location>
</feature>
<evidence type="ECO:0000313" key="3">
    <source>
        <dbReference type="Proteomes" id="UP000284706"/>
    </source>
</evidence>
<feature type="region of interest" description="Disordered" evidence="1">
    <location>
        <begin position="377"/>
        <end position="414"/>
    </location>
</feature>
<sequence length="616" mass="66092">MVFLQQTTDKQKRSTKKPLHRKHSNRPEDFDTLLVLARDSHPLMRQKPQPTSRRSSDSFSANRSSASDEDSDSEEICLEDEDVKIAKARLRHRSKQKQRQQRLKDSLSESTRKASSNFPSETFDQGGPEESSDWLSRPTKDDSAFEPVNTSGRLLREKLTLDDDLPNDDNRAPGTPSTSEDPHHDSHRVVSQDNILSVSYQAGYLCLPLPAGENLHHYSRRHVSKENALSVPVCPLPGIPSVGRPAPFLSTIPVPPIPFIPSIPFIPPIPPPYGFNSATTSPDSHFDCLTVTHTIFPEEHGTLVDAKVPMSNPGSGNPSATAGASRQQQCSTDVDDFGLADLFREPGDNAERASTGPVGPRIEELGDIAVDLVGVDSQEGPTTAGYRVQGSDPQDQLPTFSSGDSSALSQVATQSRSERQTVVMDEFLANLLVPISDLISAITKTEDVKGQIDNGSLRGIGSSTAGGDAGAPDTATDATTMRAHEGKVMESTNSDPIRLTSPSDDTGKSGGNVVRTVVGRQRAASLVREVSYAASAGLPKGIVINVVHVHNYSGSPYQTVNCGSKVQGADTYNGSFTGATLGGSGNTNSVAHHSQLTIPRLEDVDVPDKNAAQKDK</sequence>
<evidence type="ECO:0000256" key="1">
    <source>
        <dbReference type="SAM" id="MobiDB-lite"/>
    </source>
</evidence>
<feature type="region of interest" description="Disordered" evidence="1">
    <location>
        <begin position="1"/>
        <end position="189"/>
    </location>
</feature>